<dbReference type="Pfam" id="PF12937">
    <property type="entry name" value="F-box-like"/>
    <property type="match status" value="1"/>
</dbReference>
<feature type="region of interest" description="Disordered" evidence="1">
    <location>
        <begin position="1"/>
        <end position="20"/>
    </location>
</feature>
<evidence type="ECO:0000256" key="1">
    <source>
        <dbReference type="SAM" id="MobiDB-lite"/>
    </source>
</evidence>
<reference evidence="3" key="1">
    <citation type="submission" date="2015-07" db="EMBL/GenBank/DDBJ databases">
        <title>Transcriptome Assembly of Anthurium amnicola.</title>
        <authorList>
            <person name="Suzuki J."/>
        </authorList>
    </citation>
    <scope>NUCLEOTIDE SEQUENCE</scope>
</reference>
<gene>
    <name evidence="3" type="primary">At3g18150_3</name>
    <name evidence="3" type="ORF">g.122336</name>
</gene>
<dbReference type="EMBL" id="GDJX01009770">
    <property type="protein sequence ID" value="JAT58166.1"/>
    <property type="molecule type" value="Transcribed_RNA"/>
</dbReference>
<dbReference type="InterPro" id="IPR053781">
    <property type="entry name" value="F-box_AtFBL13-like"/>
</dbReference>
<dbReference type="Pfam" id="PF24758">
    <property type="entry name" value="LRR_At5g56370"/>
    <property type="match status" value="1"/>
</dbReference>
<accession>A0A1D1YU69</accession>
<sequence length="487" mass="56180">MEGGTMAAGDAENRRIRARHPTDRLSELPDSLLLHILSFLHMRDAVSAARISRRWRHLWTATPCLDFCSYGAELTPNFIDTALMLHDRVKVRAFRAAVCTGPYQNVSDDRDQFIMRVYNWVRFALRRGVEELHLDCYDRDYAYFFFLQESPLPDILYTCKSLVSLWMRFGIMEPPSRISMTSLKYLTLSRSEIDPVVLGNVLAGCPILESLTLEECNTSREECNTSGGLKVHAERANLKTLKISDVIYGQYLDSVYDLLISAPSITTLAIQGYMRMPYHMNDLSSLVTASVDLRYMLHWEVERGNYECLRDLLRDLSHVRVLRLCSWCVQVLSVKAPESSWSSLDFNVMSLELVVGFIPREFPGIFLTLRSFTKLEYLKIDFLDDIAEEYFVDETTYVIRNERSSPNMLRQLKTVGISGLLTLRAVAENRTVQKIREIYRNGFEFIRFLLQNSPVLEILTITDSAMPVSQQIEPSRTRFLQVCSPYW</sequence>
<dbReference type="InterPro" id="IPR036047">
    <property type="entry name" value="F-box-like_dom_sf"/>
</dbReference>
<evidence type="ECO:0000313" key="3">
    <source>
        <dbReference type="EMBL" id="JAT58166.1"/>
    </source>
</evidence>
<dbReference type="InterPro" id="IPR050232">
    <property type="entry name" value="FBL13/AtMIF1-like"/>
</dbReference>
<dbReference type="SMART" id="SM00256">
    <property type="entry name" value="FBOX"/>
    <property type="match status" value="1"/>
</dbReference>
<evidence type="ECO:0000259" key="2">
    <source>
        <dbReference type="PROSITE" id="PS50181"/>
    </source>
</evidence>
<organism evidence="3">
    <name type="scientific">Anthurium amnicola</name>
    <dbReference type="NCBI Taxonomy" id="1678845"/>
    <lineage>
        <taxon>Eukaryota</taxon>
        <taxon>Viridiplantae</taxon>
        <taxon>Streptophyta</taxon>
        <taxon>Embryophyta</taxon>
        <taxon>Tracheophyta</taxon>
        <taxon>Spermatophyta</taxon>
        <taxon>Magnoliopsida</taxon>
        <taxon>Liliopsida</taxon>
        <taxon>Araceae</taxon>
        <taxon>Pothoideae</taxon>
        <taxon>Potheae</taxon>
        <taxon>Anthurium</taxon>
    </lineage>
</organism>
<dbReference type="Gene3D" id="1.20.1280.50">
    <property type="match status" value="1"/>
</dbReference>
<dbReference type="InterPro" id="IPR055411">
    <property type="entry name" value="LRR_FXL15/At3g58940/PEG3-like"/>
</dbReference>
<dbReference type="PROSITE" id="PS50181">
    <property type="entry name" value="FBOX"/>
    <property type="match status" value="1"/>
</dbReference>
<dbReference type="PANTHER" id="PTHR31900">
    <property type="entry name" value="F-BOX/RNI SUPERFAMILY PROTEIN-RELATED"/>
    <property type="match status" value="1"/>
</dbReference>
<dbReference type="SUPFAM" id="SSF81383">
    <property type="entry name" value="F-box domain"/>
    <property type="match status" value="1"/>
</dbReference>
<dbReference type="PANTHER" id="PTHR31900:SF30">
    <property type="entry name" value="SUPERFAMILY PROTEIN, PUTATIVE-RELATED"/>
    <property type="match status" value="1"/>
</dbReference>
<name>A0A1D1YU69_9ARAE</name>
<dbReference type="CDD" id="cd22160">
    <property type="entry name" value="F-box_AtFBL13-like"/>
    <property type="match status" value="1"/>
</dbReference>
<dbReference type="Gene3D" id="3.80.10.10">
    <property type="entry name" value="Ribonuclease Inhibitor"/>
    <property type="match status" value="1"/>
</dbReference>
<proteinExistence type="predicted"/>
<dbReference type="AlphaFoldDB" id="A0A1D1YU69"/>
<protein>
    <submittedName>
        <fullName evidence="3">Putative F-box/LRR-repeat protein At3g18150</fullName>
    </submittedName>
</protein>
<dbReference type="InterPro" id="IPR032675">
    <property type="entry name" value="LRR_dom_sf"/>
</dbReference>
<feature type="domain" description="F-box" evidence="2">
    <location>
        <begin position="22"/>
        <end position="58"/>
    </location>
</feature>
<dbReference type="InterPro" id="IPR001810">
    <property type="entry name" value="F-box_dom"/>
</dbReference>
<feature type="compositionally biased region" description="Basic and acidic residues" evidence="1">
    <location>
        <begin position="11"/>
        <end position="20"/>
    </location>
</feature>
<dbReference type="SUPFAM" id="SSF52058">
    <property type="entry name" value="L domain-like"/>
    <property type="match status" value="1"/>
</dbReference>